<protein>
    <submittedName>
        <fullName evidence="13">5-HT4 receptor</fullName>
    </submittedName>
</protein>
<comment type="subcellular location">
    <subcellularLocation>
        <location evidence="1">Cell membrane</location>
        <topology evidence="1">Multi-pass membrane protein</topology>
    </subcellularLocation>
</comment>
<dbReference type="CDD" id="cd00637">
    <property type="entry name" value="7tm_classA_rhodopsin-like"/>
    <property type="match status" value="1"/>
</dbReference>
<gene>
    <name evidence="13" type="ORF">ElyMa_006917000</name>
</gene>
<keyword evidence="2" id="KW-1003">Cell membrane</keyword>
<dbReference type="GO" id="GO:0005886">
    <property type="term" value="C:plasma membrane"/>
    <property type="evidence" value="ECO:0007669"/>
    <property type="project" value="UniProtKB-SubCell"/>
</dbReference>
<keyword evidence="6 11" id="KW-0472">Membrane</keyword>
<keyword evidence="5 9" id="KW-0297">G-protein coupled receptor</keyword>
<evidence type="ECO:0000313" key="14">
    <source>
        <dbReference type="Proteomes" id="UP000762676"/>
    </source>
</evidence>
<keyword evidence="3 9" id="KW-0812">Transmembrane</keyword>
<keyword evidence="14" id="KW-1185">Reference proteome</keyword>
<evidence type="ECO:0000256" key="1">
    <source>
        <dbReference type="ARBA" id="ARBA00004651"/>
    </source>
</evidence>
<dbReference type="SUPFAM" id="SSF81321">
    <property type="entry name" value="Family A G protein-coupled receptor-like"/>
    <property type="match status" value="1"/>
</dbReference>
<comment type="caution">
    <text evidence="13">The sequence shown here is derived from an EMBL/GenBank/DDBJ whole genome shotgun (WGS) entry which is preliminary data.</text>
</comment>
<dbReference type="InterPro" id="IPR017452">
    <property type="entry name" value="GPCR_Rhodpsn_7TM"/>
</dbReference>
<feature type="region of interest" description="Disordered" evidence="10">
    <location>
        <begin position="323"/>
        <end position="349"/>
    </location>
</feature>
<keyword evidence="4 11" id="KW-1133">Transmembrane helix</keyword>
<feature type="domain" description="G-protein coupled receptors family 1 profile" evidence="12">
    <location>
        <begin position="79"/>
        <end position="469"/>
    </location>
</feature>
<dbReference type="Proteomes" id="UP000762676">
    <property type="component" value="Unassembled WGS sequence"/>
</dbReference>
<evidence type="ECO:0000256" key="10">
    <source>
        <dbReference type="SAM" id="MobiDB-lite"/>
    </source>
</evidence>
<dbReference type="PROSITE" id="PS00237">
    <property type="entry name" value="G_PROTEIN_RECEP_F1_1"/>
    <property type="match status" value="1"/>
</dbReference>
<dbReference type="Pfam" id="PF00001">
    <property type="entry name" value="7tm_1"/>
    <property type="match status" value="2"/>
</dbReference>
<name>A0AAV4JFX7_9GAST</name>
<feature type="compositionally biased region" description="Polar residues" evidence="10">
    <location>
        <begin position="330"/>
        <end position="345"/>
    </location>
</feature>
<evidence type="ECO:0000256" key="2">
    <source>
        <dbReference type="ARBA" id="ARBA00022475"/>
    </source>
</evidence>
<feature type="transmembrane region" description="Helical" evidence="11">
    <location>
        <begin position="266"/>
        <end position="287"/>
    </location>
</feature>
<evidence type="ECO:0000256" key="4">
    <source>
        <dbReference type="ARBA" id="ARBA00022989"/>
    </source>
</evidence>
<dbReference type="PROSITE" id="PS50262">
    <property type="entry name" value="G_PROTEIN_RECEP_F1_2"/>
    <property type="match status" value="1"/>
</dbReference>
<reference evidence="13 14" key="1">
    <citation type="journal article" date="2021" name="Elife">
        <title>Chloroplast acquisition without the gene transfer in kleptoplastic sea slugs, Plakobranchus ocellatus.</title>
        <authorList>
            <person name="Maeda T."/>
            <person name="Takahashi S."/>
            <person name="Yoshida T."/>
            <person name="Shimamura S."/>
            <person name="Takaki Y."/>
            <person name="Nagai Y."/>
            <person name="Toyoda A."/>
            <person name="Suzuki Y."/>
            <person name="Arimoto A."/>
            <person name="Ishii H."/>
            <person name="Satoh N."/>
            <person name="Nishiyama T."/>
            <person name="Hasebe M."/>
            <person name="Maruyama T."/>
            <person name="Minagawa J."/>
            <person name="Obokata J."/>
            <person name="Shigenobu S."/>
        </authorList>
    </citation>
    <scope>NUCLEOTIDE SEQUENCE [LARGE SCALE GENOMIC DNA]</scope>
</reference>
<dbReference type="GO" id="GO:0004930">
    <property type="term" value="F:G protein-coupled receptor activity"/>
    <property type="evidence" value="ECO:0007669"/>
    <property type="project" value="UniProtKB-KW"/>
</dbReference>
<dbReference type="EMBL" id="BMAT01013840">
    <property type="protein sequence ID" value="GFS21160.1"/>
    <property type="molecule type" value="Genomic_DNA"/>
</dbReference>
<dbReference type="PANTHER" id="PTHR24248">
    <property type="entry name" value="ADRENERGIC RECEPTOR-RELATED G-PROTEIN COUPLED RECEPTOR"/>
    <property type="match status" value="1"/>
</dbReference>
<evidence type="ECO:0000256" key="8">
    <source>
        <dbReference type="ARBA" id="ARBA00023224"/>
    </source>
</evidence>
<dbReference type="PRINTS" id="PR00237">
    <property type="entry name" value="GPCRRHODOPSN"/>
</dbReference>
<accession>A0AAV4JFX7</accession>
<feature type="transmembrane region" description="Helical" evidence="11">
    <location>
        <begin position="32"/>
        <end position="59"/>
    </location>
</feature>
<evidence type="ECO:0000256" key="3">
    <source>
        <dbReference type="ARBA" id="ARBA00022692"/>
    </source>
</evidence>
<evidence type="ECO:0000313" key="13">
    <source>
        <dbReference type="EMBL" id="GFS21160.1"/>
    </source>
</evidence>
<evidence type="ECO:0000256" key="9">
    <source>
        <dbReference type="RuleBase" id="RU000688"/>
    </source>
</evidence>
<evidence type="ECO:0000256" key="6">
    <source>
        <dbReference type="ARBA" id="ARBA00023136"/>
    </source>
</evidence>
<dbReference type="InterPro" id="IPR000276">
    <property type="entry name" value="GPCR_Rhodpsn"/>
</dbReference>
<feature type="transmembrane region" description="Helical" evidence="11">
    <location>
        <begin position="140"/>
        <end position="164"/>
    </location>
</feature>
<keyword evidence="8 9" id="KW-0807">Transducer</keyword>
<evidence type="ECO:0000256" key="11">
    <source>
        <dbReference type="SAM" id="Phobius"/>
    </source>
</evidence>
<dbReference type="AlphaFoldDB" id="A0AAV4JFX7"/>
<sequence length="495" mass="54522">MSEPTTIFPTEASDISCSLDADTFLWTSNRQIILAIFGVSLVIASVTVSANGVIITAIVRAYICGISSPSQGSRSKQGGSGGVIHRVRLGNDSSNIPIVLMLSMAVTDTLLGAIIMPLYTIEILYYGQWPLGNISCKVRMFLDIVLSVSSIYHVTCMAIDRYLAICRPFLHQKLSVWSGVVAVVLCWAAPVAITLLFHVPEESGTRVVNVAYPVCSVAESTDATYNDLNLEKNIEVLGHEAQVPEILVCVQKFSPIFHAITLTMNFYIPFIAIVIFYSLILLEIYNLSRRRLRLKGRPQNEQAGNTTVQNTSKDNYENLAKTKSDLKRSVSVQNPNAMTRLNTSSHDTEPIKCISNPSISQTNQHISPTGRKDTENIHITSDPASPIATHEANDVKHQITRTKSRKSMSRSVKAAKTVSLVVACFLLCWLPFSAYILFCTATSDQGPYEVMMFILWLGYLNSCLNPLLYCGHVTIKAALADLFRGKSATQKSRCQ</sequence>
<keyword evidence="7 9" id="KW-0675">Receptor</keyword>
<proteinExistence type="inferred from homology"/>
<organism evidence="13 14">
    <name type="scientific">Elysia marginata</name>
    <dbReference type="NCBI Taxonomy" id="1093978"/>
    <lineage>
        <taxon>Eukaryota</taxon>
        <taxon>Metazoa</taxon>
        <taxon>Spiralia</taxon>
        <taxon>Lophotrochozoa</taxon>
        <taxon>Mollusca</taxon>
        <taxon>Gastropoda</taxon>
        <taxon>Heterobranchia</taxon>
        <taxon>Euthyneura</taxon>
        <taxon>Panpulmonata</taxon>
        <taxon>Sacoglossa</taxon>
        <taxon>Placobranchoidea</taxon>
        <taxon>Plakobranchidae</taxon>
        <taxon>Elysia</taxon>
    </lineage>
</organism>
<dbReference type="Gene3D" id="1.20.1070.10">
    <property type="entry name" value="Rhodopsin 7-helix transmembrane proteins"/>
    <property type="match status" value="1"/>
</dbReference>
<feature type="transmembrane region" description="Helical" evidence="11">
    <location>
        <begin position="176"/>
        <end position="199"/>
    </location>
</feature>
<comment type="similarity">
    <text evidence="9">Belongs to the G-protein coupled receptor 1 family.</text>
</comment>
<feature type="transmembrane region" description="Helical" evidence="11">
    <location>
        <begin position="450"/>
        <end position="469"/>
    </location>
</feature>
<evidence type="ECO:0000259" key="12">
    <source>
        <dbReference type="PROSITE" id="PS50262"/>
    </source>
</evidence>
<feature type="transmembrane region" description="Helical" evidence="11">
    <location>
        <begin position="98"/>
        <end position="120"/>
    </location>
</feature>
<evidence type="ECO:0000256" key="7">
    <source>
        <dbReference type="ARBA" id="ARBA00023170"/>
    </source>
</evidence>
<feature type="transmembrane region" description="Helical" evidence="11">
    <location>
        <begin position="414"/>
        <end position="438"/>
    </location>
</feature>
<evidence type="ECO:0000256" key="5">
    <source>
        <dbReference type="ARBA" id="ARBA00023040"/>
    </source>
</evidence>